<evidence type="ECO:0000259" key="1">
    <source>
        <dbReference type="PROSITE" id="PS50853"/>
    </source>
</evidence>
<comment type="caution">
    <text evidence="2">The sequence shown here is derived from an EMBL/GenBank/DDBJ whole genome shotgun (WGS) entry which is preliminary data.</text>
</comment>
<dbReference type="AlphaFoldDB" id="X1NI64"/>
<evidence type="ECO:0000313" key="2">
    <source>
        <dbReference type="EMBL" id="GAI43717.1"/>
    </source>
</evidence>
<feature type="non-terminal residue" evidence="2">
    <location>
        <position position="258"/>
    </location>
</feature>
<proteinExistence type="predicted"/>
<dbReference type="PROSITE" id="PS50853">
    <property type="entry name" value="FN3"/>
    <property type="match status" value="1"/>
</dbReference>
<sequence length="258" mass="28860">SSWGDEETTMSAPNDGYAHSAVAEGDDVHLVYLHDWPEKIQYNKRTYGTGWGTEVTIQADAVDYMAPVLSIDTASGDLYCFWAGSPEANKIYYKKQVSESWDADPTLWLDETSDGFPYGWYNFLTCVYQAYNNKIGLLYTTKTASPYNVKFDFLQLAAQPPTMPVLVSPENNHSTYDNTPTFTWTAGGDATSHRLVIDNDSTFSDGDNIYDNANLGATATTCTIEDELPPDNYWWKVAAVANSTENWSENTWTFEITA</sequence>
<feature type="non-terminal residue" evidence="2">
    <location>
        <position position="1"/>
    </location>
</feature>
<dbReference type="Gene3D" id="2.60.40.10">
    <property type="entry name" value="Immunoglobulins"/>
    <property type="match status" value="1"/>
</dbReference>
<organism evidence="2">
    <name type="scientific">marine sediment metagenome</name>
    <dbReference type="NCBI Taxonomy" id="412755"/>
    <lineage>
        <taxon>unclassified sequences</taxon>
        <taxon>metagenomes</taxon>
        <taxon>ecological metagenomes</taxon>
    </lineage>
</organism>
<reference evidence="2" key="1">
    <citation type="journal article" date="2014" name="Front. Microbiol.">
        <title>High frequency of phylogenetically diverse reductive dehalogenase-homologous genes in deep subseafloor sedimentary metagenomes.</title>
        <authorList>
            <person name="Kawai M."/>
            <person name="Futagami T."/>
            <person name="Toyoda A."/>
            <person name="Takaki Y."/>
            <person name="Nishi S."/>
            <person name="Hori S."/>
            <person name="Arai W."/>
            <person name="Tsubouchi T."/>
            <person name="Morono Y."/>
            <person name="Uchiyama I."/>
            <person name="Ito T."/>
            <person name="Fujiyama A."/>
            <person name="Inagaki F."/>
            <person name="Takami H."/>
        </authorList>
    </citation>
    <scope>NUCLEOTIDE SEQUENCE</scope>
    <source>
        <strain evidence="2">Expedition CK06-06</strain>
    </source>
</reference>
<feature type="domain" description="Fibronectin type-III" evidence="1">
    <location>
        <begin position="160"/>
        <end position="258"/>
    </location>
</feature>
<gene>
    <name evidence="2" type="ORF">S06H3_46788</name>
</gene>
<dbReference type="InterPro" id="IPR003961">
    <property type="entry name" value="FN3_dom"/>
</dbReference>
<accession>X1NI64</accession>
<dbReference type="InterPro" id="IPR013783">
    <property type="entry name" value="Ig-like_fold"/>
</dbReference>
<dbReference type="SUPFAM" id="SSF89372">
    <property type="entry name" value="Fucose-specific lectin"/>
    <property type="match status" value="1"/>
</dbReference>
<name>X1NI64_9ZZZZ</name>
<dbReference type="EMBL" id="BARV01029331">
    <property type="protein sequence ID" value="GAI43717.1"/>
    <property type="molecule type" value="Genomic_DNA"/>
</dbReference>
<protein>
    <recommendedName>
        <fullName evidence="1">Fibronectin type-III domain-containing protein</fullName>
    </recommendedName>
</protein>